<dbReference type="Proteomes" id="UP000618579">
    <property type="component" value="Unassembled WGS sequence"/>
</dbReference>
<dbReference type="EMBL" id="WHNZ01000084">
    <property type="protein sequence ID" value="NOV04496.1"/>
    <property type="molecule type" value="Genomic_DNA"/>
</dbReference>
<comment type="caution">
    <text evidence="2">The sequence shown here is derived from an EMBL/GenBank/DDBJ whole genome shotgun (WGS) entry which is preliminary data.</text>
</comment>
<dbReference type="RefSeq" id="WP_171687298.1">
    <property type="nucleotide sequence ID" value="NZ_WHNZ01000084.1"/>
</dbReference>
<gene>
    <name evidence="2" type="ORF">GC097_31460</name>
</gene>
<evidence type="ECO:0000313" key="3">
    <source>
        <dbReference type="Proteomes" id="UP000618579"/>
    </source>
</evidence>
<keyword evidence="3" id="KW-1185">Reference proteome</keyword>
<sequence>MKKPWLAVVLSIIYPGIGHLYLGHVKKGVILIVLEFVSILLASVIIGLIIYPIIWIYGIVNAYHLSTRQITSLNLGTVSIEKDEALK</sequence>
<name>A0ABX1ZXD4_9BACL</name>
<keyword evidence="1" id="KW-0812">Transmembrane</keyword>
<organism evidence="2 3">
    <name type="scientific">Paenibacillus planticolens</name>
    <dbReference type="NCBI Taxonomy" id="2654976"/>
    <lineage>
        <taxon>Bacteria</taxon>
        <taxon>Bacillati</taxon>
        <taxon>Bacillota</taxon>
        <taxon>Bacilli</taxon>
        <taxon>Bacillales</taxon>
        <taxon>Paenibacillaceae</taxon>
        <taxon>Paenibacillus</taxon>
    </lineage>
</organism>
<feature type="transmembrane region" description="Helical" evidence="1">
    <location>
        <begin position="28"/>
        <end position="60"/>
    </location>
</feature>
<reference evidence="2 3" key="1">
    <citation type="submission" date="2019-10" db="EMBL/GenBank/DDBJ databases">
        <title>Description of Paenibacillus pedi sp. nov.</title>
        <authorList>
            <person name="Carlier A."/>
            <person name="Qi S."/>
        </authorList>
    </citation>
    <scope>NUCLEOTIDE SEQUENCE [LARGE SCALE GENOMIC DNA]</scope>
    <source>
        <strain evidence="2 3">LMG 31457</strain>
    </source>
</reference>
<keyword evidence="1" id="KW-0472">Membrane</keyword>
<proteinExistence type="predicted"/>
<evidence type="ECO:0000256" key="1">
    <source>
        <dbReference type="SAM" id="Phobius"/>
    </source>
</evidence>
<protein>
    <submittedName>
        <fullName evidence="2">Sugar ABC transporter permease</fullName>
    </submittedName>
</protein>
<feature type="transmembrane region" description="Helical" evidence="1">
    <location>
        <begin position="5"/>
        <end position="22"/>
    </location>
</feature>
<accession>A0ABX1ZXD4</accession>
<keyword evidence="1" id="KW-1133">Transmembrane helix</keyword>
<evidence type="ECO:0000313" key="2">
    <source>
        <dbReference type="EMBL" id="NOV04496.1"/>
    </source>
</evidence>